<name>A0A9E8LXI0_9BACI</name>
<reference evidence="1" key="1">
    <citation type="submission" date="2022-09" db="EMBL/GenBank/DDBJ databases">
        <title>Complete Genomes of Fervidibacillus albus and Fervidibacillus halotolerans isolated from tidal flat sediments.</title>
        <authorList>
            <person name="Kwon K.K."/>
            <person name="Yang S.-H."/>
            <person name="Park M.J."/>
            <person name="Oh H.-M."/>
        </authorList>
    </citation>
    <scope>NUCLEOTIDE SEQUENCE</scope>
    <source>
        <strain evidence="1">MEBiC13591</strain>
    </source>
</reference>
<proteinExistence type="predicted"/>
<evidence type="ECO:0000313" key="2">
    <source>
        <dbReference type="Proteomes" id="UP001164718"/>
    </source>
</evidence>
<organism evidence="1 2">
    <name type="scientific">Fervidibacillus albus</name>
    <dbReference type="NCBI Taxonomy" id="2980026"/>
    <lineage>
        <taxon>Bacteria</taxon>
        <taxon>Bacillati</taxon>
        <taxon>Bacillota</taxon>
        <taxon>Bacilli</taxon>
        <taxon>Bacillales</taxon>
        <taxon>Bacillaceae</taxon>
        <taxon>Fervidibacillus</taxon>
    </lineage>
</organism>
<dbReference type="RefSeq" id="WP_275418709.1">
    <property type="nucleotide sequence ID" value="NZ_CP106878.1"/>
</dbReference>
<dbReference type="KEGG" id="faf:OE104_06195"/>
<sequence>MKDTILPLLEHQFIITEYTYAIHPLFEGKYQSIIYMEHGIFYSEKRPLTLIKDACDASFSTFEERRRMIVREFRYNFRTPIPVSLEHNIFAFPTEAIQSPFCEWYFANNIVKIIDAKDGSKVLFPNGSSVSTTVSEHLLNKQLERASRCMNSLKNYRKMVKYLDEKKKK</sequence>
<dbReference type="AlphaFoldDB" id="A0A9E8LXI0"/>
<dbReference type="Pfam" id="PF06338">
    <property type="entry name" value="ComK"/>
    <property type="match status" value="1"/>
</dbReference>
<keyword evidence="2" id="KW-1185">Reference proteome</keyword>
<evidence type="ECO:0000313" key="1">
    <source>
        <dbReference type="EMBL" id="WAA10901.1"/>
    </source>
</evidence>
<dbReference type="EMBL" id="CP106878">
    <property type="protein sequence ID" value="WAA10901.1"/>
    <property type="molecule type" value="Genomic_DNA"/>
</dbReference>
<gene>
    <name evidence="1" type="ORF">OE104_06195</name>
</gene>
<dbReference type="InterPro" id="IPR010461">
    <property type="entry name" value="ComK"/>
</dbReference>
<protein>
    <submittedName>
        <fullName evidence="1">Competence protein ComK</fullName>
    </submittedName>
</protein>
<dbReference type="Proteomes" id="UP001164718">
    <property type="component" value="Chromosome"/>
</dbReference>
<dbReference type="GO" id="GO:0030420">
    <property type="term" value="P:establishment of competence for transformation"/>
    <property type="evidence" value="ECO:0007669"/>
    <property type="project" value="InterPro"/>
</dbReference>
<accession>A0A9E8LXI0</accession>